<dbReference type="EMBL" id="CP146016">
    <property type="protein sequence ID" value="WWQ59630.1"/>
    <property type="molecule type" value="Genomic_DNA"/>
</dbReference>
<evidence type="ECO:0000313" key="2">
    <source>
        <dbReference type="EMBL" id="WWQ59630.1"/>
    </source>
</evidence>
<evidence type="ECO:0000256" key="1">
    <source>
        <dbReference type="SAM" id="Phobius"/>
    </source>
</evidence>
<sequence length="139" mass="15541">MRLGLYLISLGILIVALGEVTFPLSTTVHINGNGMVMVPSWYEIGRVIVNNGSFLIIHRNNTFNLINKGEENLEQHSIVFGVGNAIVILENYKIFYNSNYRIIGLSFTGVGIVLEIVRLIIKRFIKSKSISKKVSFLVS</sequence>
<proteinExistence type="predicted"/>
<name>A0AAX4KXP2_9CREN</name>
<dbReference type="RefSeq" id="WP_338599010.1">
    <property type="nucleotide sequence ID" value="NZ_CP146016.1"/>
</dbReference>
<feature type="transmembrane region" description="Helical" evidence="1">
    <location>
        <begin position="102"/>
        <end position="121"/>
    </location>
</feature>
<organism evidence="2 3">
    <name type="scientific">Sulfolobus tengchongensis</name>
    <dbReference type="NCBI Taxonomy" id="207809"/>
    <lineage>
        <taxon>Archaea</taxon>
        <taxon>Thermoproteota</taxon>
        <taxon>Thermoprotei</taxon>
        <taxon>Sulfolobales</taxon>
        <taxon>Sulfolobaceae</taxon>
        <taxon>Sulfolobus</taxon>
    </lineage>
</organism>
<gene>
    <name evidence="2" type="ORF">V6M85_09060</name>
</gene>
<dbReference type="Proteomes" id="UP001432202">
    <property type="component" value="Chromosome"/>
</dbReference>
<keyword evidence="1" id="KW-0812">Transmembrane</keyword>
<reference evidence="2 3" key="1">
    <citation type="submission" date="2024-02" db="EMBL/GenBank/DDBJ databases">
        <title>STSV induces naive adaptation in Sulfolobus.</title>
        <authorList>
            <person name="Xiang X."/>
            <person name="Song M."/>
        </authorList>
    </citation>
    <scope>NUCLEOTIDE SEQUENCE [LARGE SCALE GENOMIC DNA]</scope>
    <source>
        <strain evidence="2 3">RT2</strain>
    </source>
</reference>
<keyword evidence="1" id="KW-1133">Transmembrane helix</keyword>
<accession>A0AAX4KXP2</accession>
<keyword evidence="3" id="KW-1185">Reference proteome</keyword>
<keyword evidence="1" id="KW-0472">Membrane</keyword>
<protein>
    <submittedName>
        <fullName evidence="2">Uncharacterized protein</fullName>
    </submittedName>
</protein>
<dbReference type="GeneID" id="89336915"/>
<dbReference type="AlphaFoldDB" id="A0AAX4KXP2"/>
<evidence type="ECO:0000313" key="3">
    <source>
        <dbReference type="Proteomes" id="UP001432202"/>
    </source>
</evidence>